<name>A0A1M7AEH8_9BRAD</name>
<accession>A0A1M7AEH8</accession>
<dbReference type="AlphaFoldDB" id="A0A1M7AEH8"/>
<organism evidence="1 2">
    <name type="scientific">Bradyrhizobium lablabi</name>
    <dbReference type="NCBI Taxonomy" id="722472"/>
    <lineage>
        <taxon>Bacteria</taxon>
        <taxon>Pseudomonadati</taxon>
        <taxon>Pseudomonadota</taxon>
        <taxon>Alphaproteobacteria</taxon>
        <taxon>Hyphomicrobiales</taxon>
        <taxon>Nitrobacteraceae</taxon>
        <taxon>Bradyrhizobium</taxon>
    </lineage>
</organism>
<gene>
    <name evidence="1" type="ORF">SAMN05444159_5834</name>
</gene>
<dbReference type="EMBL" id="LT670844">
    <property type="protein sequence ID" value="SHL41087.1"/>
    <property type="molecule type" value="Genomic_DNA"/>
</dbReference>
<protein>
    <submittedName>
        <fullName evidence="1">Uncharacterized protein</fullName>
    </submittedName>
</protein>
<evidence type="ECO:0000313" key="2">
    <source>
        <dbReference type="Proteomes" id="UP000189935"/>
    </source>
</evidence>
<dbReference type="OrthoDB" id="8125412at2"/>
<proteinExistence type="predicted"/>
<dbReference type="Proteomes" id="UP000189935">
    <property type="component" value="Chromosome I"/>
</dbReference>
<sequence>MIETIEAANGGYRFMPGVSQYSCGIGAVPGFAIERVRFSRVVPLAQGFAKIADIIKATGRPLTAFGACELRSPAPFTEDGFRAFNEIYIKTLIEWGVMKDGVNPVARSNVCPKLDPPAEPGFHAFSFTTTAPDAPASFVVSGSGESIEGKANYRDSAVRLGDISPEGMLEKAKWVLNEMERRMSAFSGAWQSTTAVQLYTIRDVFPFLESELGRRGVLRPGLTWQFCRPPVVDLEYEMDCRRVHIERVIEV</sequence>
<dbReference type="RefSeq" id="WP_079543095.1">
    <property type="nucleotide sequence ID" value="NZ_LT670844.1"/>
</dbReference>
<reference evidence="1 2" key="1">
    <citation type="submission" date="2016-11" db="EMBL/GenBank/DDBJ databases">
        <authorList>
            <person name="Jaros S."/>
            <person name="Januszkiewicz K."/>
            <person name="Wedrychowicz H."/>
        </authorList>
    </citation>
    <scope>NUCLEOTIDE SEQUENCE [LARGE SCALE GENOMIC DNA]</scope>
    <source>
        <strain evidence="1 2">GAS499</strain>
    </source>
</reference>
<evidence type="ECO:0000313" key="1">
    <source>
        <dbReference type="EMBL" id="SHL41087.1"/>
    </source>
</evidence>